<reference evidence="1" key="2">
    <citation type="submission" date="2015-07" db="EMBL/GenBank/DDBJ databases">
        <title>Plasmids, circular viruses and viroids from rat gut.</title>
        <authorList>
            <person name="Jorgensen T.J."/>
            <person name="Hansen M.A."/>
            <person name="Xu Z."/>
            <person name="Tabak M.A."/>
            <person name="Sorensen S.J."/>
            <person name="Hansen L.H."/>
        </authorList>
    </citation>
    <scope>NUCLEOTIDE SEQUENCE</scope>
    <source>
        <strain evidence="1">RGFK1400</strain>
    </source>
</reference>
<name>A0A0H5Q5K3_9ZZZZ</name>
<organism evidence="1">
    <name type="scientific">uncultured prokaryote</name>
    <dbReference type="NCBI Taxonomy" id="198431"/>
    <lineage>
        <taxon>unclassified sequences</taxon>
        <taxon>environmental samples</taxon>
    </lineage>
</organism>
<evidence type="ECO:0000313" key="1">
    <source>
        <dbReference type="EMBL" id="CRY97163.1"/>
    </source>
</evidence>
<reference evidence="1" key="1">
    <citation type="submission" date="2015-06" db="EMBL/GenBank/DDBJ databases">
        <authorList>
            <person name="Joergensen T."/>
        </authorList>
    </citation>
    <scope>NUCLEOTIDE SEQUENCE</scope>
    <source>
        <strain evidence="1">RGFK1400</strain>
    </source>
</reference>
<protein>
    <submittedName>
        <fullName evidence="1">Uncharacterized protein</fullName>
    </submittedName>
</protein>
<proteinExistence type="predicted"/>
<accession>A0A0H5Q5K3</accession>
<sequence length="167" mass="18727">MARTTTWRRAAETYVNDAGNLVSHTTNICPLFPGETLTRVRFQYWAGSYQGDFPFLNDGITCAMSLQVYPTEAFPINRFPVTHPDDDWLWWETFTFKTDVFWIEAGDEISEARGPLDGGYRDCKAQRGPIPPGEAHFLVIQTQSTLSTQGAHYLSYGASALVLDPAP</sequence>
<dbReference type="EMBL" id="LN853950">
    <property type="protein sequence ID" value="CRY97163.1"/>
    <property type="molecule type" value="Genomic_DNA"/>
</dbReference>
<dbReference type="AlphaFoldDB" id="A0A0H5Q5K3"/>